<dbReference type="InterPro" id="IPR036465">
    <property type="entry name" value="vWFA_dom_sf"/>
</dbReference>
<protein>
    <submittedName>
        <fullName evidence="3">Uncharacterized protein YegL</fullName>
    </submittedName>
</protein>
<evidence type="ECO:0000313" key="3">
    <source>
        <dbReference type="EMBL" id="PSL53365.1"/>
    </source>
</evidence>
<feature type="compositionally biased region" description="Polar residues" evidence="1">
    <location>
        <begin position="199"/>
        <end position="212"/>
    </location>
</feature>
<dbReference type="AlphaFoldDB" id="A0A2P8I4G8"/>
<reference evidence="3 4" key="1">
    <citation type="submission" date="2018-03" db="EMBL/GenBank/DDBJ databases">
        <title>Genomic Encyclopedia of Type Strains, Phase III (KMG-III): the genomes of soil and plant-associated and newly described type strains.</title>
        <authorList>
            <person name="Whitman W."/>
        </authorList>
    </citation>
    <scope>NUCLEOTIDE SEQUENCE [LARGE SCALE GENOMIC DNA]</scope>
    <source>
        <strain evidence="3 4">CGMCC 4.7097</strain>
    </source>
</reference>
<organism evidence="3 4">
    <name type="scientific">Saccharothrix carnea</name>
    <dbReference type="NCBI Taxonomy" id="1280637"/>
    <lineage>
        <taxon>Bacteria</taxon>
        <taxon>Bacillati</taxon>
        <taxon>Actinomycetota</taxon>
        <taxon>Actinomycetes</taxon>
        <taxon>Pseudonocardiales</taxon>
        <taxon>Pseudonocardiaceae</taxon>
        <taxon>Saccharothrix</taxon>
    </lineage>
</organism>
<keyword evidence="4" id="KW-1185">Reference proteome</keyword>
<dbReference type="SUPFAM" id="SSF53300">
    <property type="entry name" value="vWA-like"/>
    <property type="match status" value="1"/>
</dbReference>
<dbReference type="RefSeq" id="WP_219910803.1">
    <property type="nucleotide sequence ID" value="NZ_PYAX01000009.1"/>
</dbReference>
<evidence type="ECO:0000313" key="4">
    <source>
        <dbReference type="Proteomes" id="UP000241118"/>
    </source>
</evidence>
<name>A0A2P8I4G8_SACCR</name>
<evidence type="ECO:0000256" key="1">
    <source>
        <dbReference type="SAM" id="MobiDB-lite"/>
    </source>
</evidence>
<comment type="caution">
    <text evidence="3">The sequence shown here is derived from an EMBL/GenBank/DDBJ whole genome shotgun (WGS) entry which is preliminary data.</text>
</comment>
<feature type="domain" description="VWFA" evidence="2">
    <location>
        <begin position="16"/>
        <end position="191"/>
    </location>
</feature>
<dbReference type="InterPro" id="IPR002035">
    <property type="entry name" value="VWF_A"/>
</dbReference>
<feature type="region of interest" description="Disordered" evidence="1">
    <location>
        <begin position="199"/>
        <end position="231"/>
    </location>
</feature>
<dbReference type="EMBL" id="PYAX01000009">
    <property type="protein sequence ID" value="PSL53365.1"/>
    <property type="molecule type" value="Genomic_DNA"/>
</dbReference>
<accession>A0A2P8I4G8</accession>
<dbReference type="Pfam" id="PF00092">
    <property type="entry name" value="VWA"/>
    <property type="match status" value="1"/>
</dbReference>
<feature type="compositionally biased region" description="Pro residues" evidence="1">
    <location>
        <begin position="214"/>
        <end position="223"/>
    </location>
</feature>
<dbReference type="Proteomes" id="UP000241118">
    <property type="component" value="Unassembled WGS sequence"/>
</dbReference>
<dbReference type="Gene3D" id="3.40.50.410">
    <property type="entry name" value="von Willebrand factor, type A domain"/>
    <property type="match status" value="1"/>
</dbReference>
<dbReference type="SMART" id="SM00327">
    <property type="entry name" value="VWA"/>
    <property type="match status" value="1"/>
</dbReference>
<dbReference type="PROSITE" id="PS50234">
    <property type="entry name" value="VWFA"/>
    <property type="match status" value="1"/>
</dbReference>
<evidence type="ECO:0000259" key="2">
    <source>
        <dbReference type="PROSITE" id="PS50234"/>
    </source>
</evidence>
<gene>
    <name evidence="3" type="ORF">B0I31_109155</name>
</gene>
<sequence length="231" mass="24830">MTSDLPGGAISHRPLRFFWMLDVSGSMAGQKIGQLNHAIREALPEMVASADENPHAAVEVRAMTFSTGYRWMTPRPVPLADFSWADVSVSGITDMGAAMKAMAAELSVDNMPERGLPPVIVLVSDGQPTDDIDSGLRALMDQPWGKRAIRIAIGIGPDADLDVLRQFIAHPEIEPLTARNPRDLVQFIKYASTTVLKSASSPASQPVGTQFLGTPPPPPPPPTTSAEDLVW</sequence>
<proteinExistence type="predicted"/>